<dbReference type="HOGENOM" id="CLU_009176_0_0_1"/>
<sequence>MDKSAPLVNKVIYICDLLQSLGLTPKAFITGFLELNDSDLKLRRGYWGICRGWPSTFALVDAIRAELLRSPEGTLQWSNYIQDQQNPRSGIHPNGSYISSAAITPAIFAEDSKNHHRLTLTGKEMPFLYQIVLGMLCSATDINLGDQEEQVPQVDKGELVPLEALEEELMEREGFRYSRGDNSATTRRGRYERLENSIRFLACGMSERVNEYFHHLGLTSSRRTAIESLKTLSIYAQGEITRVMDLKVSPAFGPFICIDNLDMEERVHLVSVGHRSMMFHGMWGYIHTPPKSLLDSIDLSEINLESYHKALQTVRTMEIDPRDFFPDRATEDHYVQVWKSQLATVMMKYIAIPSNKKDAYACHPPPLEVLTAQAPDFHMLKLMLESDNSAEGIGQVMASVQRQTGLTPEEFVGRLQPMEGDLGTCQNFHSMQALRSPNRRAEENMNSVTFQLGASHTLWNIGQTIFTTHFGNSNDAEDMGAWRTLNSLGTPPNKVLQKKDFTGMIQHLERVHEATLFHCLRVVMNIERNPICESLPTIDTANWNKFIDQCYTQYCSPAARRQAYAKCRVSDLHLKRKLTDKEAEEIRQRHSRSKLSNLLVRLHEFSTVVEANRAMKSGDMGRLINIWRMWSVMSQSLPGLTHYATYLPRLVLLLTKVLPEPLSRFFKHSMLVSPSGRPGHFVAKDFFLENHNYWLKFFFNHGGIGTQVERLKELYSLNIPLVRVTPHT</sequence>
<reference key="1">
    <citation type="submission" date="2007-01" db="EMBL/GenBank/DDBJ databases">
        <title>The Genome Sequence of Puccinia graminis f. sp. tritici Strain CRL 75-36-700-3.</title>
        <authorList>
            <consortium name="The Broad Institute Genome Sequencing Platform"/>
            <person name="Birren B."/>
            <person name="Lander E."/>
            <person name="Galagan J."/>
            <person name="Nusbaum C."/>
            <person name="Devon K."/>
            <person name="Cuomo C."/>
            <person name="Jaffe D."/>
            <person name="Butler J."/>
            <person name="Alvarez P."/>
            <person name="Gnerre S."/>
            <person name="Grabherr M."/>
            <person name="Mauceli E."/>
            <person name="Brockman W."/>
            <person name="Young S."/>
            <person name="LaButti K."/>
            <person name="Sykes S."/>
            <person name="DeCaprio D."/>
            <person name="Crawford M."/>
            <person name="Koehrsen M."/>
            <person name="Engels R."/>
            <person name="Montgomery P."/>
            <person name="Pearson M."/>
            <person name="Howarth C."/>
            <person name="Larson L."/>
            <person name="White J."/>
            <person name="Zeng Q."/>
            <person name="Kodira C."/>
            <person name="Yandava C."/>
            <person name="Alvarado L."/>
            <person name="O'Leary S."/>
            <person name="Szabo L."/>
            <person name="Dean R."/>
            <person name="Schein J."/>
        </authorList>
    </citation>
    <scope>NUCLEOTIDE SEQUENCE</scope>
    <source>
        <strain>CRL 75-36-700-3</strain>
    </source>
</reference>
<dbReference type="AlphaFoldDB" id="E3L6A2"/>
<proteinExistence type="predicted"/>
<dbReference type="KEGG" id="pgr:PGTG_18167"/>
<dbReference type="OrthoDB" id="5424058at2759"/>
<dbReference type="OMA" id="ICAHIIS"/>
<evidence type="ECO:0000313" key="3">
    <source>
        <dbReference type="Proteomes" id="UP000008783"/>
    </source>
</evidence>
<reference evidence="3" key="2">
    <citation type="journal article" date="2011" name="Proc. Natl. Acad. Sci. U.S.A.">
        <title>Obligate biotrophy features unraveled by the genomic analysis of rust fungi.</title>
        <authorList>
            <person name="Duplessis S."/>
            <person name="Cuomo C.A."/>
            <person name="Lin Y.-C."/>
            <person name="Aerts A."/>
            <person name="Tisserant E."/>
            <person name="Veneault-Fourrey C."/>
            <person name="Joly D.L."/>
            <person name="Hacquard S."/>
            <person name="Amselem J."/>
            <person name="Cantarel B.L."/>
            <person name="Chiu R."/>
            <person name="Coutinho P.M."/>
            <person name="Feau N."/>
            <person name="Field M."/>
            <person name="Frey P."/>
            <person name="Gelhaye E."/>
            <person name="Goldberg J."/>
            <person name="Grabherr M.G."/>
            <person name="Kodira C.D."/>
            <person name="Kohler A."/>
            <person name="Kuees U."/>
            <person name="Lindquist E.A."/>
            <person name="Lucas S.M."/>
            <person name="Mago R."/>
            <person name="Mauceli E."/>
            <person name="Morin E."/>
            <person name="Murat C."/>
            <person name="Pangilinan J.L."/>
            <person name="Park R."/>
            <person name="Pearson M."/>
            <person name="Quesneville H."/>
            <person name="Rouhier N."/>
            <person name="Sakthikumar S."/>
            <person name="Salamov A.A."/>
            <person name="Schmutz J."/>
            <person name="Selles B."/>
            <person name="Shapiro H."/>
            <person name="Tanguay P."/>
            <person name="Tuskan G.A."/>
            <person name="Henrissat B."/>
            <person name="Van de Peer Y."/>
            <person name="Rouze P."/>
            <person name="Ellis J.G."/>
            <person name="Dodds P.N."/>
            <person name="Schein J.E."/>
            <person name="Zhong S."/>
            <person name="Hamelin R.C."/>
            <person name="Grigoriev I.V."/>
            <person name="Szabo L.J."/>
            <person name="Martin F."/>
        </authorList>
    </citation>
    <scope>NUCLEOTIDE SEQUENCE [LARGE SCALE GENOMIC DNA]</scope>
    <source>
        <strain evidence="3">CRL 75-36-700-3 / race SCCL</strain>
    </source>
</reference>
<dbReference type="EMBL" id="DS178357">
    <property type="protein sequence ID" value="EFP92077.1"/>
    <property type="molecule type" value="Genomic_DNA"/>
</dbReference>
<organism evidence="2 3">
    <name type="scientific">Puccinia graminis f. sp. tritici (strain CRL 75-36-700-3 / race SCCL)</name>
    <name type="common">Black stem rust fungus</name>
    <dbReference type="NCBI Taxonomy" id="418459"/>
    <lineage>
        <taxon>Eukaryota</taxon>
        <taxon>Fungi</taxon>
        <taxon>Dikarya</taxon>
        <taxon>Basidiomycota</taxon>
        <taxon>Pucciniomycotina</taxon>
        <taxon>Pucciniomycetes</taxon>
        <taxon>Pucciniales</taxon>
        <taxon>Pucciniaceae</taxon>
        <taxon>Puccinia</taxon>
    </lineage>
</organism>
<dbReference type="VEuPathDB" id="FungiDB:PGTG_18167"/>
<gene>
    <name evidence="2" type="ORF">PGTG_18167</name>
</gene>
<dbReference type="InterPro" id="IPR046496">
    <property type="entry name" value="DUF6589"/>
</dbReference>
<evidence type="ECO:0000259" key="1">
    <source>
        <dbReference type="Pfam" id="PF20231"/>
    </source>
</evidence>
<dbReference type="RefSeq" id="XP_003336496.1">
    <property type="nucleotide sequence ID" value="XM_003336448.1"/>
</dbReference>
<evidence type="ECO:0000313" key="2">
    <source>
        <dbReference type="EMBL" id="EFP92077.1"/>
    </source>
</evidence>
<dbReference type="GeneID" id="10532034"/>
<accession>E3L6A2</accession>
<dbReference type="Pfam" id="PF20231">
    <property type="entry name" value="DUF6589"/>
    <property type="match status" value="1"/>
</dbReference>
<dbReference type="InParanoid" id="E3L6A2"/>
<protein>
    <recommendedName>
        <fullName evidence="1">DUF6589 domain-containing protein</fullName>
    </recommendedName>
</protein>
<keyword evidence="3" id="KW-1185">Reference proteome</keyword>
<feature type="domain" description="DUF6589" evidence="1">
    <location>
        <begin position="318"/>
        <end position="723"/>
    </location>
</feature>
<name>E3L6A2_PUCGT</name>
<dbReference type="Proteomes" id="UP000008783">
    <property type="component" value="Unassembled WGS sequence"/>
</dbReference>